<evidence type="ECO:0000313" key="10">
    <source>
        <dbReference type="Proteomes" id="UP000831495"/>
    </source>
</evidence>
<dbReference type="SUPFAM" id="SSF52833">
    <property type="entry name" value="Thioredoxin-like"/>
    <property type="match status" value="1"/>
</dbReference>
<protein>
    <recommendedName>
        <fullName evidence="3">Glutaredoxin-like protein NrdH</fullName>
    </recommendedName>
</protein>
<dbReference type="InterPro" id="IPR002109">
    <property type="entry name" value="Glutaredoxin"/>
</dbReference>
<dbReference type="EMBL" id="CP093366">
    <property type="protein sequence ID" value="UQS82233.1"/>
    <property type="molecule type" value="Genomic_DNA"/>
</dbReference>
<evidence type="ECO:0000256" key="1">
    <source>
        <dbReference type="ARBA" id="ARBA00002292"/>
    </source>
</evidence>
<dbReference type="NCBIfam" id="TIGR02194">
    <property type="entry name" value="GlrX_NrdH"/>
    <property type="match status" value="1"/>
</dbReference>
<dbReference type="RefSeq" id="WP_249514503.1">
    <property type="nucleotide sequence ID" value="NZ_CP093366.1"/>
</dbReference>
<feature type="domain" description="Glutaredoxin" evidence="8">
    <location>
        <begin position="6"/>
        <end position="60"/>
    </location>
</feature>
<keyword evidence="5" id="KW-0249">Electron transport</keyword>
<dbReference type="Gene3D" id="3.40.30.10">
    <property type="entry name" value="Glutaredoxin"/>
    <property type="match status" value="1"/>
</dbReference>
<evidence type="ECO:0000313" key="9">
    <source>
        <dbReference type="EMBL" id="UQS82233.1"/>
    </source>
</evidence>
<dbReference type="PANTHER" id="PTHR34386:SF1">
    <property type="entry name" value="GLUTAREDOXIN-LIKE PROTEIN NRDH"/>
    <property type="match status" value="1"/>
</dbReference>
<evidence type="ECO:0000256" key="4">
    <source>
        <dbReference type="ARBA" id="ARBA00022448"/>
    </source>
</evidence>
<dbReference type="PANTHER" id="PTHR34386">
    <property type="entry name" value="GLUTAREDOXIN"/>
    <property type="match status" value="1"/>
</dbReference>
<organism evidence="9 10">
    <name type="scientific">Bombilactobacillus folatiphilus</name>
    <dbReference type="NCBI Taxonomy" id="2923362"/>
    <lineage>
        <taxon>Bacteria</taxon>
        <taxon>Bacillati</taxon>
        <taxon>Bacillota</taxon>
        <taxon>Bacilli</taxon>
        <taxon>Lactobacillales</taxon>
        <taxon>Lactobacillaceae</taxon>
        <taxon>Bombilactobacillus</taxon>
    </lineage>
</organism>
<dbReference type="PROSITE" id="PS51354">
    <property type="entry name" value="GLUTAREDOXIN_2"/>
    <property type="match status" value="1"/>
</dbReference>
<gene>
    <name evidence="9" type="primary">nrdH</name>
    <name evidence="9" type="ORF">MOO45_00625</name>
</gene>
<keyword evidence="7" id="KW-0676">Redox-active center</keyword>
<accession>A0ABY4P913</accession>
<dbReference type="InterPro" id="IPR011909">
    <property type="entry name" value="GlrX_NrdH"/>
</dbReference>
<dbReference type="Proteomes" id="UP000831495">
    <property type="component" value="Chromosome"/>
</dbReference>
<keyword evidence="4" id="KW-0813">Transport</keyword>
<name>A0ABY4P913_9LACO</name>
<dbReference type="CDD" id="cd02976">
    <property type="entry name" value="NrdH"/>
    <property type="match status" value="1"/>
</dbReference>
<proteinExistence type="inferred from homology"/>
<dbReference type="InterPro" id="IPR036249">
    <property type="entry name" value="Thioredoxin-like_sf"/>
</dbReference>
<dbReference type="Pfam" id="PF00462">
    <property type="entry name" value="Glutaredoxin"/>
    <property type="match status" value="1"/>
</dbReference>
<evidence type="ECO:0000259" key="8">
    <source>
        <dbReference type="Pfam" id="PF00462"/>
    </source>
</evidence>
<comment type="function">
    <text evidence="1">Electron transport system for the ribonucleotide reductase system NrdEF.</text>
</comment>
<reference evidence="9" key="1">
    <citation type="journal article" date="2022" name="Int. J. Syst. Evol. Microbiol.">
        <title>Apilactobacillus apisilvae sp. nov., Nicolia spurrieriana gen. nov. sp. nov., Bombilactobacillus folatiphilus sp. nov. and Bombilactobacillus thymidiniphilus sp. nov., four new lactic acid bacterial isolates from stingless bees Tetragonula carbonaria and Austroplebeia australis.</title>
        <authorList>
            <person name="Oliphant S.A."/>
            <person name="Watson-Haigh N.S."/>
            <person name="Sumby K.M."/>
            <person name="Gardner J."/>
            <person name="Groom S."/>
            <person name="Jiranek V."/>
        </authorList>
    </citation>
    <scope>NUCLEOTIDE SEQUENCE</scope>
    <source>
        <strain evidence="9">SG4_D2</strain>
    </source>
</reference>
<keyword evidence="6" id="KW-1015">Disulfide bond</keyword>
<evidence type="ECO:0000256" key="7">
    <source>
        <dbReference type="ARBA" id="ARBA00023284"/>
    </source>
</evidence>
<keyword evidence="10" id="KW-1185">Reference proteome</keyword>
<evidence type="ECO:0000256" key="2">
    <source>
        <dbReference type="ARBA" id="ARBA00007787"/>
    </source>
</evidence>
<sequence length="76" mass="8607">MKKTALIYTKNGCMQCKMTKRFLTEHQIDFQEVNINQQPESLATLKQQGFQSVPIVIADGVQPIVGFRPDELKALV</sequence>
<evidence type="ECO:0000256" key="5">
    <source>
        <dbReference type="ARBA" id="ARBA00022982"/>
    </source>
</evidence>
<evidence type="ECO:0000256" key="6">
    <source>
        <dbReference type="ARBA" id="ARBA00023157"/>
    </source>
</evidence>
<dbReference type="InterPro" id="IPR051548">
    <property type="entry name" value="Grx-like_ET"/>
</dbReference>
<comment type="similarity">
    <text evidence="2">Belongs to the glutaredoxin family.</text>
</comment>
<evidence type="ECO:0000256" key="3">
    <source>
        <dbReference type="ARBA" id="ARBA00017945"/>
    </source>
</evidence>